<comment type="caution">
    <text evidence="1">The sequence shown here is derived from an EMBL/GenBank/DDBJ whole genome shotgun (WGS) entry which is preliminary data.</text>
</comment>
<gene>
    <name evidence="1" type="ORF">DX927_18670</name>
</gene>
<dbReference type="Proteomes" id="UP000324326">
    <property type="component" value="Unassembled WGS sequence"/>
</dbReference>
<dbReference type="RefSeq" id="WP_148958061.1">
    <property type="nucleotide sequence ID" value="NZ_QSND01000004.1"/>
</dbReference>
<evidence type="ECO:0000313" key="1">
    <source>
        <dbReference type="EMBL" id="KAA6448587.1"/>
    </source>
</evidence>
<accession>A0A5M8RJ14</accession>
<proteinExistence type="predicted"/>
<reference evidence="1 2" key="1">
    <citation type="submission" date="2018-08" db="EMBL/GenBank/DDBJ databases">
        <title>Bacillus phenotypic plasticity.</title>
        <authorList>
            <person name="Hurtado E."/>
        </authorList>
    </citation>
    <scope>NUCLEOTIDE SEQUENCE [LARGE SCALE GENOMIC DNA]</scope>
    <source>
        <strain evidence="1 2">427</strain>
    </source>
</reference>
<name>A0A5M8RJ14_9BACI</name>
<protein>
    <submittedName>
        <fullName evidence="1">Uncharacterized protein</fullName>
    </submittedName>
</protein>
<organism evidence="1 2">
    <name type="scientific">Bacillus swezeyi</name>
    <dbReference type="NCBI Taxonomy" id="1925020"/>
    <lineage>
        <taxon>Bacteria</taxon>
        <taxon>Bacillati</taxon>
        <taxon>Bacillota</taxon>
        <taxon>Bacilli</taxon>
        <taxon>Bacillales</taxon>
        <taxon>Bacillaceae</taxon>
        <taxon>Bacillus</taxon>
    </lineage>
</organism>
<dbReference type="AlphaFoldDB" id="A0A5M8RJ14"/>
<dbReference type="EMBL" id="QSND01000004">
    <property type="protein sequence ID" value="KAA6448587.1"/>
    <property type="molecule type" value="Genomic_DNA"/>
</dbReference>
<evidence type="ECO:0000313" key="2">
    <source>
        <dbReference type="Proteomes" id="UP000324326"/>
    </source>
</evidence>
<sequence>MELELNLTKEEIVEGQAEFIKFISDDFKKQLVIKTLENCVNDKDWPRNYYNLRDDYLPNLVGRNAAKYFFWVVFGGVLSEPFESELDFELKDVEFDLMNYVMLNYSLKFIRAKKYNVNPLGYDAIWFTFGPENDRVNTYIKRNDEEQFMLRMNPFEFTNMLNDSLEYFTNMINADVLEYEIDKEEILENVLSIRECINQLEMKLTSEDQHNE</sequence>